<evidence type="ECO:0000256" key="1">
    <source>
        <dbReference type="SAM" id="SignalP"/>
    </source>
</evidence>
<sequence>MKINTILKRGFIATSLLAVVGTPLLNDTAKAAPNANANSNAKYHANYNSGNDKQNLEWQALIIEQLLRGNLDSINEQINNQLQIQNEKADKKQQADVKEKEVKGELPMTLTSKANLPASYKKAYIQDNFTDVSRYVLDTGLVNSAFKLYVQPIRVDNDTLELVSYGFLTDDTSDVFARYMAYDLNTDTVYYSKYRLYYDANTLKTTDVESFDTVEVEHLPVVHDVMERLATEVGYRK</sequence>
<dbReference type="OrthoDB" id="9826644at2"/>
<name>A0A380NLB6_9FIRM</name>
<keyword evidence="3" id="KW-1185">Reference proteome</keyword>
<evidence type="ECO:0000313" key="2">
    <source>
        <dbReference type="EMBL" id="SUP43338.1"/>
    </source>
</evidence>
<organism evidence="2 3">
    <name type="scientific">Veillonella criceti</name>
    <dbReference type="NCBI Taxonomy" id="103891"/>
    <lineage>
        <taxon>Bacteria</taxon>
        <taxon>Bacillati</taxon>
        <taxon>Bacillota</taxon>
        <taxon>Negativicutes</taxon>
        <taxon>Veillonellales</taxon>
        <taxon>Veillonellaceae</taxon>
        <taxon>Veillonella</taxon>
    </lineage>
</organism>
<keyword evidence="1" id="KW-0732">Signal</keyword>
<reference evidence="2 3" key="1">
    <citation type="submission" date="2018-06" db="EMBL/GenBank/DDBJ databases">
        <authorList>
            <consortium name="Pathogen Informatics"/>
            <person name="Doyle S."/>
        </authorList>
    </citation>
    <scope>NUCLEOTIDE SEQUENCE [LARGE SCALE GENOMIC DNA]</scope>
    <source>
        <strain evidence="2 3">NCTC12020</strain>
    </source>
</reference>
<evidence type="ECO:0000313" key="3">
    <source>
        <dbReference type="Proteomes" id="UP000255367"/>
    </source>
</evidence>
<feature type="signal peptide" evidence="1">
    <location>
        <begin position="1"/>
        <end position="31"/>
    </location>
</feature>
<dbReference type="Proteomes" id="UP000255367">
    <property type="component" value="Unassembled WGS sequence"/>
</dbReference>
<dbReference type="EMBL" id="UHIO01000001">
    <property type="protein sequence ID" value="SUP43338.1"/>
    <property type="molecule type" value="Genomic_DNA"/>
</dbReference>
<feature type="chain" id="PRO_5016674229" evidence="1">
    <location>
        <begin position="32"/>
        <end position="237"/>
    </location>
</feature>
<dbReference type="AlphaFoldDB" id="A0A380NLB6"/>
<gene>
    <name evidence="2" type="ORF">NCTC12020_01149</name>
</gene>
<proteinExistence type="predicted"/>
<accession>A0A380NLB6</accession>
<dbReference type="RefSeq" id="WP_115310321.1">
    <property type="nucleotide sequence ID" value="NZ_UHIO01000001.1"/>
</dbReference>
<protein>
    <submittedName>
        <fullName evidence="2">Uncharacterized protein</fullName>
    </submittedName>
</protein>